<keyword evidence="3" id="KW-0808">Transferase</keyword>
<dbReference type="Proteomes" id="UP000190868">
    <property type="component" value="Chromosome"/>
</dbReference>
<keyword evidence="4" id="KW-1185">Reference proteome</keyword>
<reference evidence="4" key="1">
    <citation type="submission" date="2016-09" db="EMBL/GenBank/DDBJ databases">
        <title>Comparative genomics of the Campylobacter concisus group.</title>
        <authorList>
            <person name="Miller W.G."/>
            <person name="Yee E."/>
            <person name="Chapman M.H."/>
            <person name="Huynh S."/>
            <person name="Bono J.L."/>
            <person name="On S.L.W."/>
            <person name="StLeger J."/>
            <person name="Foster G."/>
            <person name="Parker C.T."/>
        </authorList>
    </citation>
    <scope>NUCLEOTIDE SEQUENCE [LARGE SCALE GENOMIC DNA]</scope>
    <source>
        <strain evidence="4">RM18021</strain>
    </source>
</reference>
<protein>
    <submittedName>
        <fullName evidence="3">SAM-dependent methyltransferase</fullName>
    </submittedName>
</protein>
<organism evidence="3 4">
    <name type="scientific">Campylobacter pinnipediorum subsp. caledonicus</name>
    <dbReference type="NCBI Taxonomy" id="1874362"/>
    <lineage>
        <taxon>Bacteria</taxon>
        <taxon>Pseudomonadati</taxon>
        <taxon>Campylobacterota</taxon>
        <taxon>Epsilonproteobacteria</taxon>
        <taxon>Campylobacterales</taxon>
        <taxon>Campylobacteraceae</taxon>
        <taxon>Campylobacter</taxon>
    </lineage>
</organism>
<dbReference type="GO" id="GO:0008168">
    <property type="term" value="F:methyltransferase activity"/>
    <property type="evidence" value="ECO:0007669"/>
    <property type="project" value="UniProtKB-KW"/>
</dbReference>
<name>A0A1S6U9T8_9BACT</name>
<dbReference type="AlphaFoldDB" id="A0A1S6U9T8"/>
<evidence type="ECO:0000259" key="2">
    <source>
        <dbReference type="Pfam" id="PF13847"/>
    </source>
</evidence>
<dbReference type="Gene3D" id="3.40.50.150">
    <property type="entry name" value="Vaccinia Virus protein VP39"/>
    <property type="match status" value="1"/>
</dbReference>
<dbReference type="InterPro" id="IPR029063">
    <property type="entry name" value="SAM-dependent_MTases_sf"/>
</dbReference>
<keyword evidence="3" id="KW-0489">Methyltransferase</keyword>
<dbReference type="Pfam" id="PF13847">
    <property type="entry name" value="Methyltransf_31"/>
    <property type="match status" value="1"/>
</dbReference>
<evidence type="ECO:0000313" key="4">
    <source>
        <dbReference type="Proteomes" id="UP000190868"/>
    </source>
</evidence>
<gene>
    <name evidence="3" type="ORF">CPIN18021_1683</name>
</gene>
<dbReference type="RefSeq" id="WP_078424826.1">
    <property type="nucleotide sequence ID" value="NZ_CP017258.1"/>
</dbReference>
<dbReference type="InterPro" id="IPR050723">
    <property type="entry name" value="CFA/CMAS"/>
</dbReference>
<dbReference type="GO" id="GO:0032259">
    <property type="term" value="P:methylation"/>
    <property type="evidence" value="ECO:0007669"/>
    <property type="project" value="UniProtKB-KW"/>
</dbReference>
<feature type="domain" description="Methyltransferase" evidence="2">
    <location>
        <begin position="50"/>
        <end position="166"/>
    </location>
</feature>
<dbReference type="PANTHER" id="PTHR43667">
    <property type="entry name" value="CYCLOPROPANE-FATTY-ACYL-PHOSPHOLIPID SYNTHASE"/>
    <property type="match status" value="1"/>
</dbReference>
<accession>A0A1S6U9T8</accession>
<proteinExistence type="predicted"/>
<feature type="domain" description="Methyltransferase regulatory" evidence="1">
    <location>
        <begin position="230"/>
        <end position="314"/>
    </location>
</feature>
<dbReference type="Pfam" id="PF10119">
    <property type="entry name" value="MethyTransf_Reg"/>
    <property type="match status" value="1"/>
</dbReference>
<dbReference type="PANTHER" id="PTHR43667:SF2">
    <property type="entry name" value="FATTY ACID C-METHYL TRANSFERASE"/>
    <property type="match status" value="1"/>
</dbReference>
<dbReference type="EMBL" id="CP017258">
    <property type="protein sequence ID" value="AQW88460.1"/>
    <property type="molecule type" value="Genomic_DNA"/>
</dbReference>
<dbReference type="InterPro" id="IPR018773">
    <property type="entry name" value="MeTrfase_reg_dom_prd"/>
</dbReference>
<evidence type="ECO:0000259" key="1">
    <source>
        <dbReference type="Pfam" id="PF10119"/>
    </source>
</evidence>
<dbReference type="SUPFAM" id="SSF53335">
    <property type="entry name" value="S-adenosyl-L-methionine-dependent methyltransferases"/>
    <property type="match status" value="1"/>
</dbReference>
<sequence>MTDIDKQQDIVDELSTSYDEMTYKSIAFPQCSPLKLEACAKLLSLDAKPSENAKILEIGCSFGGNLIPFALHNPNATIVGIDLSREQIKQGKEIVGGGGLELQNLELICADITKADEILSKYEKFDYIICHGVYSWVPDFVKEAILKTIKDYLAKNGVAYVSYNVYPGWKFKEVVKDYMQFVSKDGQTLSEKLSLAKEGLRVYKDYLLKKDDNESKISLEWIEKILKYDTSYIAHEYLESINNPFYFKDFANDLSKHSLEYLCEVDMNDIFAPMLGDSECADEFMKQNFKDRIDEEQFMDFATFRAFRQSLIVHSDTFKELKQDIGVNEISKLHIIEHFTKDNDIYTNKKKQIMPNSYNWLYELFNSMYPSSINLADVLTLIDPKLKLDSYLGFIELLKKNTVFLSKPYETIRYEINKTRLKPELVPYIRYFFKTDNPVIGFATEFNELFIDTKKYDFYIMLKFDGKNTIHDIADDFIKYLKNNNITLKDDNKKYITSKSKLNKFALEYVMDIENILAQMHFFERF</sequence>
<dbReference type="CDD" id="cd02440">
    <property type="entry name" value="AdoMet_MTases"/>
    <property type="match status" value="1"/>
</dbReference>
<dbReference type="InterPro" id="IPR025714">
    <property type="entry name" value="Methyltranfer_dom"/>
</dbReference>
<evidence type="ECO:0000313" key="3">
    <source>
        <dbReference type="EMBL" id="AQW88460.1"/>
    </source>
</evidence>